<reference evidence="3 4" key="1">
    <citation type="journal article" date="2021" name="Sci. Rep.">
        <title>Genome sequencing of the multicellular alga Astrephomene provides insights into convergent evolution of germ-soma differentiation.</title>
        <authorList>
            <person name="Yamashita S."/>
            <person name="Yamamoto K."/>
            <person name="Matsuzaki R."/>
            <person name="Suzuki S."/>
            <person name="Yamaguchi H."/>
            <person name="Hirooka S."/>
            <person name="Minakuchi Y."/>
            <person name="Miyagishima S."/>
            <person name="Kawachi M."/>
            <person name="Toyoda A."/>
            <person name="Nozaki H."/>
        </authorList>
    </citation>
    <scope>NUCLEOTIDE SEQUENCE [LARGE SCALE GENOMIC DNA]</scope>
    <source>
        <strain evidence="3 4">NIES-4017</strain>
    </source>
</reference>
<evidence type="ECO:0000313" key="4">
    <source>
        <dbReference type="Proteomes" id="UP001054857"/>
    </source>
</evidence>
<name>A0AAD3HNK2_9CHLO</name>
<evidence type="ECO:0000259" key="2">
    <source>
        <dbReference type="Pfam" id="PF01936"/>
    </source>
</evidence>
<gene>
    <name evidence="3" type="ORF">Agub_g8922</name>
</gene>
<dbReference type="GO" id="GO:0004540">
    <property type="term" value="F:RNA nuclease activity"/>
    <property type="evidence" value="ECO:0007669"/>
    <property type="project" value="InterPro"/>
</dbReference>
<dbReference type="Proteomes" id="UP001054857">
    <property type="component" value="Unassembled WGS sequence"/>
</dbReference>
<comment type="caution">
    <text evidence="3">The sequence shown here is derived from an EMBL/GenBank/DDBJ whole genome shotgun (WGS) entry which is preliminary data.</text>
</comment>
<dbReference type="Pfam" id="PF01936">
    <property type="entry name" value="NYN"/>
    <property type="match status" value="1"/>
</dbReference>
<protein>
    <recommendedName>
        <fullName evidence="2">NYN domain-containing protein</fullName>
    </recommendedName>
</protein>
<feature type="domain" description="NYN" evidence="2">
    <location>
        <begin position="128"/>
        <end position="256"/>
    </location>
</feature>
<dbReference type="EMBL" id="BMAR01000017">
    <property type="protein sequence ID" value="GFR47238.1"/>
    <property type="molecule type" value="Genomic_DNA"/>
</dbReference>
<feature type="region of interest" description="Disordered" evidence="1">
    <location>
        <begin position="361"/>
        <end position="380"/>
    </location>
</feature>
<dbReference type="AlphaFoldDB" id="A0AAD3HNK2"/>
<keyword evidence="4" id="KW-1185">Reference proteome</keyword>
<evidence type="ECO:0000313" key="3">
    <source>
        <dbReference type="EMBL" id="GFR47238.1"/>
    </source>
</evidence>
<dbReference type="InterPro" id="IPR021139">
    <property type="entry name" value="NYN"/>
</dbReference>
<organism evidence="3 4">
    <name type="scientific">Astrephomene gubernaculifera</name>
    <dbReference type="NCBI Taxonomy" id="47775"/>
    <lineage>
        <taxon>Eukaryota</taxon>
        <taxon>Viridiplantae</taxon>
        <taxon>Chlorophyta</taxon>
        <taxon>core chlorophytes</taxon>
        <taxon>Chlorophyceae</taxon>
        <taxon>CS clade</taxon>
        <taxon>Chlamydomonadales</taxon>
        <taxon>Astrephomenaceae</taxon>
        <taxon>Astrephomene</taxon>
    </lineage>
</organism>
<proteinExistence type="predicted"/>
<sequence>MCRHAVAYSNMNALIDPRCSPQRRITRVVGSQSYPHLLPIPQSTPFTSRQRVASITAREIPSSLQSTAFCAKTREMGVAHCLARTADTQHATTAHGILSKDAQVSYTSRLQPPGAAAALQTLLQGRPVALLWDLDNVAFFAPATSAPLQLYRMRTLISEAGGRLLACRGYANEDTADRFAGVLPLLEQAGLMAVRRVPVRRDAADVRLVEDAMAFAATHGSAGAAIVCVSQDTDFAQPLRHLSERGIRTLVASPHAPRRRTHAVMQPATYFARLPLPLACWAALKWEPLPAPVTAAEVEGLAGAARQAAAAAAANAAAAAAANAGTVAASGSLGAGVPVTETNGAADRITGSTEAVAAAAERLPTTSTPAKDSNKGPKVLRHGNGMANSMGDIPLRTGVVDDGAVAGSVRLESVALSGLLQQPPGSLAVYGMGGGLQCPGTATRLWLNPAFCCRSLGFADADFGRQYH</sequence>
<accession>A0AAD3HNK2</accession>
<dbReference type="Gene3D" id="3.40.50.1010">
    <property type="entry name" value="5'-nuclease"/>
    <property type="match status" value="1"/>
</dbReference>
<evidence type="ECO:0000256" key="1">
    <source>
        <dbReference type="SAM" id="MobiDB-lite"/>
    </source>
</evidence>